<dbReference type="InterPro" id="IPR006710">
    <property type="entry name" value="Glyco_hydro_43"/>
</dbReference>
<dbReference type="AlphaFoldDB" id="A0A3D9V463"/>
<feature type="signal peptide" evidence="6">
    <location>
        <begin position="1"/>
        <end position="36"/>
    </location>
</feature>
<keyword evidence="8" id="KW-1185">Reference proteome</keyword>
<proteinExistence type="inferred from homology"/>
<dbReference type="CDD" id="cd18616">
    <property type="entry name" value="GH43_ABN-like"/>
    <property type="match status" value="1"/>
</dbReference>
<dbReference type="Gene3D" id="2.115.10.20">
    <property type="entry name" value="Glycosyl hydrolase domain, family 43"/>
    <property type="match status" value="1"/>
</dbReference>
<dbReference type="GO" id="GO:0004553">
    <property type="term" value="F:hydrolase activity, hydrolyzing O-glycosyl compounds"/>
    <property type="evidence" value="ECO:0007669"/>
    <property type="project" value="InterPro"/>
</dbReference>
<feature type="active site" description="Proton acceptor" evidence="4">
    <location>
        <position position="56"/>
    </location>
</feature>
<gene>
    <name evidence="7" type="ORF">DFJ64_1941</name>
</gene>
<dbReference type="SUPFAM" id="SSF75005">
    <property type="entry name" value="Arabinanase/levansucrase/invertase"/>
    <property type="match status" value="1"/>
</dbReference>
<comment type="similarity">
    <text evidence="1">Belongs to the glycosyl hydrolase 43 family.</text>
</comment>
<comment type="caution">
    <text evidence="7">The sequence shown here is derived from an EMBL/GenBank/DDBJ whole genome shotgun (WGS) entry which is preliminary data.</text>
</comment>
<keyword evidence="2 7" id="KW-0378">Hydrolase</keyword>
<sequence>MRWPEKGDQLMKLRRRLSVWCAALVLVLAGAAPSTAADQRTYTNPLMSNFADAFSDPGIIRAKDGYWYAYATTTVMTRENQQNGGPPYYMPIARSADLVTWEFVGTVFNEDNHPEWKPFPGTGYWAPDVRYVDGTYYLYYSLAGGGDAAIGLATAPTPAGPWRDIGRPVVDFVPDSEVMEIDPALFVDSDGTKYLYYGSFREGGMHVVQLSDDGTRAVGEPRQVVAGNRGEAAWVVKRDGYYYLFYSGYGCCEVDTGGYPVFVGRATSPLGPFVDAEGVPLTADAPGGTLVNATTGSSLVGTGHNATAVDRSGQDWFFSNANSRFDNWGGRPTVMDRLDWIDGWPTVRAGQWTSDTPQPAPVGTWDVGSTFNDGDLDGWVTVGTGAWGLARERDAGGFVRSRSAAPHSLLLVSEETTAADYRAEADLRVRGMGRAGLVVGYEDHRNYVVAWLDPSRRALVVDVVVDGEVVRSASDRLHAGFRFDTWHAVTAEVRGSWATFEVSAAMEGSPLAEVSVEVPERLGKPSPVGVAAQGRGAEADNVGVTALYEPVTAKVPDPTVGALLPEFSDEFEGAELDEAWTIVGTPQSNPEVVGGALVWPTQAGDLRSDDHAAVLLRDAPEGTYTVETKVHLPLGTGPRGYERAGLLVWGDRVNSLHVAPTSTGTTRQAFLWVGPAASPWPNAIQLGPSADTLWLRMRHTIHPETGEHLFRAATSRDGEHWIWGAVWHLPADAEPRVGLVAMGGEGVTATFDYLRVYGP</sequence>
<dbReference type="PANTHER" id="PTHR42812">
    <property type="entry name" value="BETA-XYLOSIDASE"/>
    <property type="match status" value="1"/>
</dbReference>
<evidence type="ECO:0000313" key="7">
    <source>
        <dbReference type="EMBL" id="REF36528.1"/>
    </source>
</evidence>
<accession>A0A3D9V463</accession>
<dbReference type="SUPFAM" id="SSF49899">
    <property type="entry name" value="Concanavalin A-like lectins/glucanases"/>
    <property type="match status" value="1"/>
</dbReference>
<name>A0A3D9V463_THECX</name>
<dbReference type="InterPro" id="IPR013320">
    <property type="entry name" value="ConA-like_dom_sf"/>
</dbReference>
<reference evidence="7 8" key="1">
    <citation type="submission" date="2018-08" db="EMBL/GenBank/DDBJ databases">
        <title>Sequencing the genomes of 1000 actinobacteria strains.</title>
        <authorList>
            <person name="Klenk H.-P."/>
        </authorList>
    </citation>
    <scope>NUCLEOTIDE SEQUENCE [LARGE SCALE GENOMIC DNA]</scope>
    <source>
        <strain evidence="7 8">DSM 22891</strain>
    </source>
</reference>
<dbReference type="PANTHER" id="PTHR42812:SF5">
    <property type="entry name" value="ENDO-ARABINASE"/>
    <property type="match status" value="1"/>
</dbReference>
<protein>
    <submittedName>
        <fullName evidence="7">Glycosyl hydrolase family 43</fullName>
    </submittedName>
</protein>
<dbReference type="GO" id="GO:0005975">
    <property type="term" value="P:carbohydrate metabolic process"/>
    <property type="evidence" value="ECO:0007669"/>
    <property type="project" value="InterPro"/>
</dbReference>
<feature type="active site" description="Proton donor" evidence="4">
    <location>
        <position position="231"/>
    </location>
</feature>
<evidence type="ECO:0000256" key="4">
    <source>
        <dbReference type="PIRSR" id="PIRSR606710-1"/>
    </source>
</evidence>
<feature type="site" description="Important for catalytic activity, responsible for pKa modulation of the active site Glu and correct orientation of both the proton donor and substrate" evidence="5">
    <location>
        <position position="182"/>
    </location>
</feature>
<feature type="chain" id="PRO_5017698021" evidence="6">
    <location>
        <begin position="37"/>
        <end position="759"/>
    </location>
</feature>
<organism evidence="7 8">
    <name type="scientific">Thermasporomyces composti</name>
    <dbReference type="NCBI Taxonomy" id="696763"/>
    <lineage>
        <taxon>Bacteria</taxon>
        <taxon>Bacillati</taxon>
        <taxon>Actinomycetota</taxon>
        <taxon>Actinomycetes</taxon>
        <taxon>Propionibacteriales</taxon>
        <taxon>Nocardioidaceae</taxon>
        <taxon>Thermasporomyces</taxon>
    </lineage>
</organism>
<keyword evidence="3" id="KW-0326">Glycosidase</keyword>
<dbReference type="InterPro" id="IPR051795">
    <property type="entry name" value="Glycosyl_Hydrlase_43"/>
</dbReference>
<keyword evidence="6" id="KW-0732">Signal</keyword>
<dbReference type="Gene3D" id="2.60.120.200">
    <property type="match status" value="1"/>
</dbReference>
<evidence type="ECO:0000256" key="3">
    <source>
        <dbReference type="ARBA" id="ARBA00023295"/>
    </source>
</evidence>
<evidence type="ECO:0000313" key="8">
    <source>
        <dbReference type="Proteomes" id="UP000256485"/>
    </source>
</evidence>
<evidence type="ECO:0000256" key="5">
    <source>
        <dbReference type="PIRSR" id="PIRSR606710-2"/>
    </source>
</evidence>
<evidence type="ECO:0000256" key="2">
    <source>
        <dbReference type="ARBA" id="ARBA00022801"/>
    </source>
</evidence>
<evidence type="ECO:0000256" key="6">
    <source>
        <dbReference type="SAM" id="SignalP"/>
    </source>
</evidence>
<dbReference type="InterPro" id="IPR023296">
    <property type="entry name" value="Glyco_hydro_beta-prop_sf"/>
</dbReference>
<dbReference type="OrthoDB" id="9758923at2"/>
<evidence type="ECO:0000256" key="1">
    <source>
        <dbReference type="ARBA" id="ARBA00009865"/>
    </source>
</evidence>
<dbReference type="Pfam" id="PF04616">
    <property type="entry name" value="Glyco_hydro_43"/>
    <property type="match status" value="1"/>
</dbReference>
<dbReference type="Proteomes" id="UP000256485">
    <property type="component" value="Unassembled WGS sequence"/>
</dbReference>
<dbReference type="EMBL" id="QTUC01000001">
    <property type="protein sequence ID" value="REF36528.1"/>
    <property type="molecule type" value="Genomic_DNA"/>
</dbReference>